<dbReference type="RefSeq" id="WP_149403237.1">
    <property type="nucleotide sequence ID" value="NZ_BIXY01000067.1"/>
</dbReference>
<evidence type="ECO:0000313" key="2">
    <source>
        <dbReference type="Proteomes" id="UP000322530"/>
    </source>
</evidence>
<sequence length="64" mass="7335">MVVHPKKRFQARQDQLIEAVLGWSLTKHYNFLHDSPYFRVLPVKLDTTGEAAFYILGIEVAMGS</sequence>
<name>A0A5A5TGJ9_9CHLR</name>
<protein>
    <submittedName>
        <fullName evidence="1">Uncharacterized protein</fullName>
    </submittedName>
</protein>
<dbReference type="EMBL" id="BIXY01000067">
    <property type="protein sequence ID" value="GCF10348.1"/>
    <property type="molecule type" value="Genomic_DNA"/>
</dbReference>
<proteinExistence type="predicted"/>
<comment type="caution">
    <text evidence="1">The sequence shown here is derived from an EMBL/GenBank/DDBJ whole genome shotgun (WGS) entry which is preliminary data.</text>
</comment>
<reference evidence="1 2" key="1">
    <citation type="submission" date="2019-01" db="EMBL/GenBank/DDBJ databases">
        <title>Draft genome sequence of Dictyobacter sp. Uno17.</title>
        <authorList>
            <person name="Wang C.M."/>
            <person name="Zheng Y."/>
            <person name="Sakai Y."/>
            <person name="Abe K."/>
            <person name="Yokota A."/>
            <person name="Yabe S."/>
        </authorList>
    </citation>
    <scope>NUCLEOTIDE SEQUENCE [LARGE SCALE GENOMIC DNA]</scope>
    <source>
        <strain evidence="1 2">Uno17</strain>
    </source>
</reference>
<organism evidence="1 2">
    <name type="scientific">Dictyobacter arantiisoli</name>
    <dbReference type="NCBI Taxonomy" id="2014874"/>
    <lineage>
        <taxon>Bacteria</taxon>
        <taxon>Bacillati</taxon>
        <taxon>Chloroflexota</taxon>
        <taxon>Ktedonobacteria</taxon>
        <taxon>Ktedonobacterales</taxon>
        <taxon>Dictyobacteraceae</taxon>
        <taxon>Dictyobacter</taxon>
    </lineage>
</organism>
<evidence type="ECO:0000313" key="1">
    <source>
        <dbReference type="EMBL" id="GCF10348.1"/>
    </source>
</evidence>
<accession>A0A5A5TGJ9</accession>
<keyword evidence="2" id="KW-1185">Reference proteome</keyword>
<gene>
    <name evidence="1" type="ORF">KDI_39120</name>
</gene>
<dbReference type="Proteomes" id="UP000322530">
    <property type="component" value="Unassembled WGS sequence"/>
</dbReference>
<dbReference type="AlphaFoldDB" id="A0A5A5TGJ9"/>